<dbReference type="InterPro" id="IPR027843">
    <property type="entry name" value="DUF4440"/>
</dbReference>
<sequence>MADKNETEDTAEPAEQELEAAIAELFEDYLAGFNDADAESLIDCFSLPATIWQMEKGYVFDDEEELAENIDALLDALDKENISYSEFDVVSAHISGPTALVTLDWRQESADGESVFEFTCHYHLVSDGEVWRIAMIVNEQ</sequence>
<organism evidence="2 3">
    <name type="scientific">Pannonibacter indicus</name>
    <dbReference type="NCBI Taxonomy" id="466044"/>
    <lineage>
        <taxon>Bacteria</taxon>
        <taxon>Pseudomonadati</taxon>
        <taxon>Pseudomonadota</taxon>
        <taxon>Alphaproteobacteria</taxon>
        <taxon>Hyphomicrobiales</taxon>
        <taxon>Stappiaceae</taxon>
        <taxon>Pannonibacter</taxon>
    </lineage>
</organism>
<proteinExistence type="predicted"/>
<gene>
    <name evidence="2" type="ORF">Ga0061067_103485</name>
</gene>
<feature type="domain" description="DUF4440" evidence="1">
    <location>
        <begin position="22"/>
        <end position="133"/>
    </location>
</feature>
<evidence type="ECO:0000313" key="3">
    <source>
        <dbReference type="Proteomes" id="UP000183900"/>
    </source>
</evidence>
<evidence type="ECO:0000259" key="1">
    <source>
        <dbReference type="Pfam" id="PF14534"/>
    </source>
</evidence>
<dbReference type="SUPFAM" id="SSF54427">
    <property type="entry name" value="NTF2-like"/>
    <property type="match status" value="1"/>
</dbReference>
<dbReference type="Gene3D" id="3.10.450.50">
    <property type="match status" value="1"/>
</dbReference>
<dbReference type="InterPro" id="IPR032710">
    <property type="entry name" value="NTF2-like_dom_sf"/>
</dbReference>
<keyword evidence="3" id="KW-1185">Reference proteome</keyword>
<reference evidence="3" key="1">
    <citation type="submission" date="2015-08" db="EMBL/GenBank/DDBJ databases">
        <authorList>
            <person name="Varghese N."/>
        </authorList>
    </citation>
    <scope>NUCLEOTIDE SEQUENCE [LARGE SCALE GENOMIC DNA]</scope>
    <source>
        <strain evidence="3">DSM 23407</strain>
    </source>
</reference>
<dbReference type="Proteomes" id="UP000183900">
    <property type="component" value="Unassembled WGS sequence"/>
</dbReference>
<dbReference type="Pfam" id="PF14534">
    <property type="entry name" value="DUF4440"/>
    <property type="match status" value="1"/>
</dbReference>
<accession>A0A0K6HWE6</accession>
<evidence type="ECO:0000313" key="2">
    <source>
        <dbReference type="EMBL" id="CUA95210.1"/>
    </source>
</evidence>
<dbReference type="EMBL" id="CYHE01000003">
    <property type="protein sequence ID" value="CUA95210.1"/>
    <property type="molecule type" value="Genomic_DNA"/>
</dbReference>
<dbReference type="RefSeq" id="WP_055455229.1">
    <property type="nucleotide sequence ID" value="NZ_CYHE01000003.1"/>
</dbReference>
<name>A0A0K6HWE6_9HYPH</name>
<dbReference type="AlphaFoldDB" id="A0A0K6HWE6"/>
<protein>
    <recommendedName>
        <fullName evidence="1">DUF4440 domain-containing protein</fullName>
    </recommendedName>
</protein>